<accession>A0A1C4WMV2</accession>
<dbReference type="InterPro" id="IPR023869">
    <property type="entry name" value="tRNA_Adeno_NH3ase_assoc_put"/>
</dbReference>
<dbReference type="InParanoid" id="A0A1C4WMV2"/>
<reference evidence="3" key="1">
    <citation type="submission" date="2016-06" db="EMBL/GenBank/DDBJ databases">
        <authorList>
            <person name="Varghese N."/>
            <person name="Submissions Spin"/>
        </authorList>
    </citation>
    <scope>NUCLEOTIDE SEQUENCE [LARGE SCALE GENOMIC DNA]</scope>
    <source>
        <strain evidence="3">DSM 43816</strain>
    </source>
</reference>
<evidence type="ECO:0000313" key="2">
    <source>
        <dbReference type="EMBL" id="SCE97550.1"/>
    </source>
</evidence>
<dbReference type="OrthoDB" id="3826766at2"/>
<dbReference type="Proteomes" id="UP000198253">
    <property type="component" value="Chromosome I"/>
</dbReference>
<dbReference type="EMBL" id="LT607413">
    <property type="protein sequence ID" value="SCE97550.1"/>
    <property type="molecule type" value="Genomic_DNA"/>
</dbReference>
<sequence>MSYFAAAAVRDAGGWTAAEVNLRGVTDLDEVAERLRDVEPDADLSLLFVEADDAYLVVLRLDEGEDLRVFGSDSAYAEESQLGSVLVGDLKAPDLDDVGDVRRTTGGGESDQPAVDPEADPVGDADLLDDLGIPAQRLVTLCTREGMLPADVTAEVCQVLGCADEVEELREV</sequence>
<dbReference type="NCBIfam" id="TIGR03941">
    <property type="entry name" value="tRNA_deam_assoc"/>
    <property type="match status" value="1"/>
</dbReference>
<dbReference type="RefSeq" id="WP_088981656.1">
    <property type="nucleotide sequence ID" value="NZ_LT607413.1"/>
</dbReference>
<evidence type="ECO:0000256" key="1">
    <source>
        <dbReference type="SAM" id="MobiDB-lite"/>
    </source>
</evidence>
<feature type="region of interest" description="Disordered" evidence="1">
    <location>
        <begin position="97"/>
        <end position="124"/>
    </location>
</feature>
<organism evidence="2 3">
    <name type="scientific">Micromonospora echinospora</name>
    <name type="common">Micromonospora purpurea</name>
    <dbReference type="NCBI Taxonomy" id="1877"/>
    <lineage>
        <taxon>Bacteria</taxon>
        <taxon>Bacillati</taxon>
        <taxon>Actinomycetota</taxon>
        <taxon>Actinomycetes</taxon>
        <taxon>Micromonosporales</taxon>
        <taxon>Micromonosporaceae</taxon>
        <taxon>Micromonospora</taxon>
    </lineage>
</organism>
<gene>
    <name evidence="2" type="ORF">GA0070618_2342</name>
</gene>
<dbReference type="AlphaFoldDB" id="A0A1C4WMV2"/>
<name>A0A1C4WMV2_MICEC</name>
<protein>
    <submittedName>
        <fullName evidence="2">Putative tRNA adenosine deaminase-associated protein</fullName>
    </submittedName>
</protein>
<evidence type="ECO:0000313" key="3">
    <source>
        <dbReference type="Proteomes" id="UP000198253"/>
    </source>
</evidence>
<proteinExistence type="predicted"/>
<keyword evidence="3" id="KW-1185">Reference proteome</keyword>